<reference evidence="7" key="1">
    <citation type="submission" date="2020-10" db="EMBL/GenBank/DDBJ databases">
        <authorList>
            <person name="Gilroy R."/>
        </authorList>
    </citation>
    <scope>NUCLEOTIDE SEQUENCE</scope>
    <source>
        <strain evidence="7">11167</strain>
    </source>
</reference>
<reference evidence="7" key="2">
    <citation type="journal article" date="2021" name="PeerJ">
        <title>Extensive microbial diversity within the chicken gut microbiome revealed by metagenomics and culture.</title>
        <authorList>
            <person name="Gilroy R."/>
            <person name="Ravi A."/>
            <person name="Getino M."/>
            <person name="Pursley I."/>
            <person name="Horton D.L."/>
            <person name="Alikhan N.F."/>
            <person name="Baker D."/>
            <person name="Gharbi K."/>
            <person name="Hall N."/>
            <person name="Watson M."/>
            <person name="Adriaenssens E.M."/>
            <person name="Foster-Nyarko E."/>
            <person name="Jarju S."/>
            <person name="Secka A."/>
            <person name="Antonio M."/>
            <person name="Oren A."/>
            <person name="Chaudhuri R.R."/>
            <person name="La Ragione R."/>
            <person name="Hildebrand F."/>
            <person name="Pallen M.J."/>
        </authorList>
    </citation>
    <scope>NUCLEOTIDE SEQUENCE</scope>
    <source>
        <strain evidence="7">11167</strain>
    </source>
</reference>
<evidence type="ECO:0000256" key="2">
    <source>
        <dbReference type="ARBA" id="ARBA00022980"/>
    </source>
</evidence>
<dbReference type="GO" id="GO:0006412">
    <property type="term" value="P:translation"/>
    <property type="evidence" value="ECO:0007669"/>
    <property type="project" value="UniProtKB-UniRule"/>
</dbReference>
<evidence type="ECO:0000256" key="6">
    <source>
        <dbReference type="SAM" id="MobiDB-lite"/>
    </source>
</evidence>
<keyword evidence="2 4" id="KW-0689">Ribosomal protein</keyword>
<dbReference type="PANTHER" id="PTHR13479:SF40">
    <property type="entry name" value="SMALL RIBOSOMAL SUBUNIT PROTEIN BS18M"/>
    <property type="match status" value="1"/>
</dbReference>
<comment type="caution">
    <text evidence="7">The sequence shown here is derived from an EMBL/GenBank/DDBJ whole genome shotgun (WGS) entry which is preliminary data.</text>
</comment>
<dbReference type="Gene3D" id="4.10.640.10">
    <property type="entry name" value="Ribosomal protein S18"/>
    <property type="match status" value="1"/>
</dbReference>
<evidence type="ECO:0000313" key="8">
    <source>
        <dbReference type="Proteomes" id="UP000823633"/>
    </source>
</evidence>
<keyword evidence="4" id="KW-0699">rRNA-binding</keyword>
<gene>
    <name evidence="4" type="primary">rpsR</name>
    <name evidence="7" type="ORF">IAC42_04190</name>
</gene>
<dbReference type="AlphaFoldDB" id="A0A9D9E867"/>
<dbReference type="GO" id="GO:0003735">
    <property type="term" value="F:structural constituent of ribosome"/>
    <property type="evidence" value="ECO:0007669"/>
    <property type="project" value="InterPro"/>
</dbReference>
<evidence type="ECO:0000256" key="3">
    <source>
        <dbReference type="ARBA" id="ARBA00023274"/>
    </source>
</evidence>
<dbReference type="NCBIfam" id="TIGR00165">
    <property type="entry name" value="S18"/>
    <property type="match status" value="1"/>
</dbReference>
<dbReference type="PANTHER" id="PTHR13479">
    <property type="entry name" value="30S RIBOSOMAL PROTEIN S18"/>
    <property type="match status" value="1"/>
</dbReference>
<keyword evidence="4" id="KW-0694">RNA-binding</keyword>
<evidence type="ECO:0000256" key="1">
    <source>
        <dbReference type="ARBA" id="ARBA00005589"/>
    </source>
</evidence>
<dbReference type="GO" id="GO:0070181">
    <property type="term" value="F:small ribosomal subunit rRNA binding"/>
    <property type="evidence" value="ECO:0007669"/>
    <property type="project" value="TreeGrafter"/>
</dbReference>
<evidence type="ECO:0000256" key="4">
    <source>
        <dbReference type="HAMAP-Rule" id="MF_00270"/>
    </source>
</evidence>
<sequence length="94" mass="10817">MREETNETFNKDNDGSVRKMGMRKPGFKKKICKFCQPGAPAADYKNPDMLRRYITERGKILPARITGTCAKHQRALNAEIKKARVLAYLPFEKK</sequence>
<dbReference type="EMBL" id="JADIMU010000026">
    <property type="protein sequence ID" value="MBO8442939.1"/>
    <property type="molecule type" value="Genomic_DNA"/>
</dbReference>
<proteinExistence type="inferred from homology"/>
<name>A0A9D9E867_9SPIR</name>
<dbReference type="GO" id="GO:0022627">
    <property type="term" value="C:cytosolic small ribosomal subunit"/>
    <property type="evidence" value="ECO:0007669"/>
    <property type="project" value="TreeGrafter"/>
</dbReference>
<dbReference type="SUPFAM" id="SSF46911">
    <property type="entry name" value="Ribosomal protein S18"/>
    <property type="match status" value="1"/>
</dbReference>
<dbReference type="HAMAP" id="MF_00270">
    <property type="entry name" value="Ribosomal_bS18"/>
    <property type="match status" value="1"/>
</dbReference>
<accession>A0A9D9E867</accession>
<evidence type="ECO:0000313" key="7">
    <source>
        <dbReference type="EMBL" id="MBO8442939.1"/>
    </source>
</evidence>
<comment type="subunit">
    <text evidence="4">Part of the 30S ribosomal subunit. Forms a tight heterodimer with protein bS6.</text>
</comment>
<dbReference type="Proteomes" id="UP000823633">
    <property type="component" value="Unassembled WGS sequence"/>
</dbReference>
<evidence type="ECO:0000256" key="5">
    <source>
        <dbReference type="RuleBase" id="RU003910"/>
    </source>
</evidence>
<dbReference type="PRINTS" id="PR00974">
    <property type="entry name" value="RIBOSOMALS18"/>
</dbReference>
<dbReference type="InterPro" id="IPR001648">
    <property type="entry name" value="Ribosomal_bS18"/>
</dbReference>
<dbReference type="Pfam" id="PF01084">
    <property type="entry name" value="Ribosomal_S18"/>
    <property type="match status" value="1"/>
</dbReference>
<feature type="compositionally biased region" description="Basic and acidic residues" evidence="6">
    <location>
        <begin position="1"/>
        <end position="17"/>
    </location>
</feature>
<protein>
    <recommendedName>
        <fullName evidence="4">Small ribosomal subunit protein bS18</fullName>
    </recommendedName>
</protein>
<comment type="function">
    <text evidence="4">Binds as a heterodimer with protein bS6 to the central domain of the 16S rRNA, where it helps stabilize the platform of the 30S subunit.</text>
</comment>
<dbReference type="InterPro" id="IPR036870">
    <property type="entry name" value="Ribosomal_bS18_sf"/>
</dbReference>
<comment type="similarity">
    <text evidence="1 4 5">Belongs to the bacterial ribosomal protein bS18 family.</text>
</comment>
<keyword evidence="3 4" id="KW-0687">Ribonucleoprotein</keyword>
<organism evidence="7 8">
    <name type="scientific">Candidatus Aphodenecus pullistercoris</name>
    <dbReference type="NCBI Taxonomy" id="2840669"/>
    <lineage>
        <taxon>Bacteria</taxon>
        <taxon>Pseudomonadati</taxon>
        <taxon>Spirochaetota</taxon>
        <taxon>Spirochaetia</taxon>
        <taxon>Spirochaetales</taxon>
        <taxon>Candidatus Aphodenecus</taxon>
    </lineage>
</organism>
<feature type="region of interest" description="Disordered" evidence="6">
    <location>
        <begin position="1"/>
        <end position="20"/>
    </location>
</feature>